<dbReference type="PANTHER" id="PTHR44094:SF8">
    <property type="entry name" value="DNAJ HEAT SHOCK N-TERMINAL DOMAIN-CONTAINING PROTEIN-RELATED"/>
    <property type="match status" value="1"/>
</dbReference>
<feature type="compositionally biased region" description="Polar residues" evidence="1">
    <location>
        <begin position="370"/>
        <end position="380"/>
    </location>
</feature>
<dbReference type="SUPFAM" id="SSF46565">
    <property type="entry name" value="Chaperone J-domain"/>
    <property type="match status" value="1"/>
</dbReference>
<evidence type="ECO:0000313" key="4">
    <source>
        <dbReference type="Proteomes" id="UP001497512"/>
    </source>
</evidence>
<dbReference type="InterPro" id="IPR001623">
    <property type="entry name" value="DnaJ_domain"/>
</dbReference>
<dbReference type="PANTHER" id="PTHR44094">
    <property type="entry name" value="DNAJ HEAT SHOCK N-TERMINAL DOMAIN-CONTAINING PROTEIN"/>
    <property type="match status" value="1"/>
</dbReference>
<dbReference type="InterPro" id="IPR036869">
    <property type="entry name" value="J_dom_sf"/>
</dbReference>
<dbReference type="InterPro" id="IPR026894">
    <property type="entry name" value="DnaJ_X"/>
</dbReference>
<reference evidence="3" key="1">
    <citation type="submission" date="2024-02" db="EMBL/GenBank/DDBJ databases">
        <authorList>
            <consortium name="ELIXIR-Norway"/>
            <consortium name="Elixir Norway"/>
        </authorList>
    </citation>
    <scope>NUCLEOTIDE SEQUENCE</scope>
</reference>
<gene>
    <name evidence="3" type="ORF">CSSPTR1EN2_LOCUS22537</name>
</gene>
<feature type="compositionally biased region" description="Polar residues" evidence="1">
    <location>
        <begin position="321"/>
        <end position="355"/>
    </location>
</feature>
<dbReference type="Proteomes" id="UP001497512">
    <property type="component" value="Chromosome 8"/>
</dbReference>
<evidence type="ECO:0000256" key="1">
    <source>
        <dbReference type="SAM" id="MobiDB-lite"/>
    </source>
</evidence>
<dbReference type="EMBL" id="OZ019900">
    <property type="protein sequence ID" value="CAK9235078.1"/>
    <property type="molecule type" value="Genomic_DNA"/>
</dbReference>
<dbReference type="PROSITE" id="PS50076">
    <property type="entry name" value="DNAJ_2"/>
    <property type="match status" value="1"/>
</dbReference>
<evidence type="ECO:0000313" key="3">
    <source>
        <dbReference type="EMBL" id="CAK9235078.1"/>
    </source>
</evidence>
<organism evidence="3 4">
    <name type="scientific">Sphagnum troendelagicum</name>
    <dbReference type="NCBI Taxonomy" id="128251"/>
    <lineage>
        <taxon>Eukaryota</taxon>
        <taxon>Viridiplantae</taxon>
        <taxon>Streptophyta</taxon>
        <taxon>Embryophyta</taxon>
        <taxon>Bryophyta</taxon>
        <taxon>Sphagnophytina</taxon>
        <taxon>Sphagnopsida</taxon>
        <taxon>Sphagnales</taxon>
        <taxon>Sphagnaceae</taxon>
        <taxon>Sphagnum</taxon>
    </lineage>
</organism>
<name>A0ABP0V141_9BRYO</name>
<sequence>MVKDQEYYEVLGVAPTATAAEIKKAYYVKARIVHPDKNPGDPQAAHNFQVLGEAYQVLSDPQQRDAYDRLGKQGVSQDAMVDPAAVFGMVFGSDAFQDYVGQLAMASMAGMDTGAEGQPIDLTQMQGKFKEIQSKREATLKARLLEHIEPYVRGEKQEFEKWATEERNRLKEAAFGQAMLQTIGYIYQRQAAKELGKKMLFLGVPFVTEWMRDKGHFIKSQITAATGAIQLMQMQEEIKHQMQSGQMGEANVGNFLESKQQMMLDSLWKLNVADIELTISHVCQAVLHDPNVPKGVLRLRAKALKKLGSIFQQEPFAPKNSAAQTTGNNRGVNTSSTSNPKSPKFSTMFHTETSSPHQGGGPVPRPPQGASSRYNHSTGPSSGGFGMRP</sequence>
<dbReference type="InterPro" id="IPR018253">
    <property type="entry name" value="DnaJ_domain_CS"/>
</dbReference>
<feature type="domain" description="J" evidence="2">
    <location>
        <begin position="6"/>
        <end position="71"/>
    </location>
</feature>
<feature type="region of interest" description="Disordered" evidence="1">
    <location>
        <begin position="315"/>
        <end position="389"/>
    </location>
</feature>
<proteinExistence type="predicted"/>
<dbReference type="PROSITE" id="PS00636">
    <property type="entry name" value="DNAJ_1"/>
    <property type="match status" value="1"/>
</dbReference>
<dbReference type="Pfam" id="PF00226">
    <property type="entry name" value="DnaJ"/>
    <property type="match status" value="1"/>
</dbReference>
<keyword evidence="4" id="KW-1185">Reference proteome</keyword>
<dbReference type="SMART" id="SM00271">
    <property type="entry name" value="DnaJ"/>
    <property type="match status" value="1"/>
</dbReference>
<protein>
    <recommendedName>
        <fullName evidence="2">J domain-containing protein</fullName>
    </recommendedName>
</protein>
<dbReference type="Gene3D" id="1.10.287.110">
    <property type="entry name" value="DnaJ domain"/>
    <property type="match status" value="1"/>
</dbReference>
<dbReference type="InterPro" id="IPR052423">
    <property type="entry name" value="EMIR"/>
</dbReference>
<dbReference type="PRINTS" id="PR00625">
    <property type="entry name" value="JDOMAIN"/>
</dbReference>
<accession>A0ABP0V141</accession>
<evidence type="ECO:0000259" key="2">
    <source>
        <dbReference type="PROSITE" id="PS50076"/>
    </source>
</evidence>
<dbReference type="CDD" id="cd06257">
    <property type="entry name" value="DnaJ"/>
    <property type="match status" value="1"/>
</dbReference>
<dbReference type="Pfam" id="PF14308">
    <property type="entry name" value="DnaJ-X"/>
    <property type="match status" value="1"/>
</dbReference>